<reference evidence="2 3" key="1">
    <citation type="journal article" date="2020" name="bioRxiv">
        <title>Sequence and annotation of 42 cannabis genomes reveals extensive copy number variation in cannabinoid synthesis and pathogen resistance genes.</title>
        <authorList>
            <person name="Mckernan K.J."/>
            <person name="Helbert Y."/>
            <person name="Kane L.T."/>
            <person name="Ebling H."/>
            <person name="Zhang L."/>
            <person name="Liu B."/>
            <person name="Eaton Z."/>
            <person name="Mclaughlin S."/>
            <person name="Kingan S."/>
            <person name="Baybayan P."/>
            <person name="Concepcion G."/>
            <person name="Jordan M."/>
            <person name="Riva A."/>
            <person name="Barbazuk W."/>
            <person name="Harkins T."/>
        </authorList>
    </citation>
    <scope>NUCLEOTIDE SEQUENCE [LARGE SCALE GENOMIC DNA]</scope>
    <source>
        <strain evidence="3">cv. Jamaican Lion 4</strain>
        <tissue evidence="2">Leaf</tissue>
    </source>
</reference>
<accession>A0A7J6GSU5</accession>
<protein>
    <submittedName>
        <fullName evidence="2">Uncharacterized protein</fullName>
    </submittedName>
</protein>
<dbReference type="AlphaFoldDB" id="A0A7J6GSU5"/>
<comment type="caution">
    <text evidence="2">The sequence shown here is derived from an EMBL/GenBank/DDBJ whole genome shotgun (WGS) entry which is preliminary data.</text>
</comment>
<evidence type="ECO:0000313" key="3">
    <source>
        <dbReference type="Proteomes" id="UP000583929"/>
    </source>
</evidence>
<evidence type="ECO:0000256" key="1">
    <source>
        <dbReference type="SAM" id="MobiDB-lite"/>
    </source>
</evidence>
<gene>
    <name evidence="2" type="ORF">G4B88_031139</name>
</gene>
<dbReference type="Proteomes" id="UP000583929">
    <property type="component" value="Unassembled WGS sequence"/>
</dbReference>
<name>A0A7J6GSU5_CANSA</name>
<evidence type="ECO:0000313" key="2">
    <source>
        <dbReference type="EMBL" id="KAF4386004.1"/>
    </source>
</evidence>
<keyword evidence="3" id="KW-1185">Reference proteome</keyword>
<proteinExistence type="predicted"/>
<dbReference type="EMBL" id="JAATIQ010000084">
    <property type="protein sequence ID" value="KAF4386004.1"/>
    <property type="molecule type" value="Genomic_DNA"/>
</dbReference>
<sequence>MENIANLPFLSSLTLSSAKASGSSARPNGSKLPPGSGKTQPKAPSMAHLLWITSSSRFLAKVSGSAESPAVSQP</sequence>
<organism evidence="2 3">
    <name type="scientific">Cannabis sativa</name>
    <name type="common">Hemp</name>
    <name type="synonym">Marijuana</name>
    <dbReference type="NCBI Taxonomy" id="3483"/>
    <lineage>
        <taxon>Eukaryota</taxon>
        <taxon>Viridiplantae</taxon>
        <taxon>Streptophyta</taxon>
        <taxon>Embryophyta</taxon>
        <taxon>Tracheophyta</taxon>
        <taxon>Spermatophyta</taxon>
        <taxon>Magnoliopsida</taxon>
        <taxon>eudicotyledons</taxon>
        <taxon>Gunneridae</taxon>
        <taxon>Pentapetalae</taxon>
        <taxon>rosids</taxon>
        <taxon>fabids</taxon>
        <taxon>Rosales</taxon>
        <taxon>Cannabaceae</taxon>
        <taxon>Cannabis</taxon>
    </lineage>
</organism>
<feature type="region of interest" description="Disordered" evidence="1">
    <location>
        <begin position="18"/>
        <end position="45"/>
    </location>
</feature>